<dbReference type="EMBL" id="KL367598">
    <property type="protein sequence ID" value="KFD62312.1"/>
    <property type="molecule type" value="Genomic_DNA"/>
</dbReference>
<dbReference type="Proteomes" id="UP000030758">
    <property type="component" value="Unassembled WGS sequence"/>
</dbReference>
<protein>
    <submittedName>
        <fullName evidence="2">Uncharacterized protein</fullName>
    </submittedName>
</protein>
<evidence type="ECO:0000256" key="1">
    <source>
        <dbReference type="SAM" id="MobiDB-lite"/>
    </source>
</evidence>
<reference evidence="2" key="1">
    <citation type="journal article" date="2014" name="Nat. Genet.">
        <title>Genome and transcriptome of the porcine whipworm Trichuris suis.</title>
        <authorList>
            <person name="Jex A.R."/>
            <person name="Nejsum P."/>
            <person name="Schwarz E.M."/>
            <person name="Hu L."/>
            <person name="Young N.D."/>
            <person name="Hall R.S."/>
            <person name="Korhonen P.K."/>
            <person name="Liao S."/>
            <person name="Thamsborg S."/>
            <person name="Xia J."/>
            <person name="Xu P."/>
            <person name="Wang S."/>
            <person name="Scheerlinck J.P."/>
            <person name="Hofmann A."/>
            <person name="Sternberg P.W."/>
            <person name="Wang J."/>
            <person name="Gasser R.B."/>
        </authorList>
    </citation>
    <scope>NUCLEOTIDE SEQUENCE [LARGE SCALE GENOMIC DNA]</scope>
    <source>
        <strain evidence="2">DCEP-RM93F</strain>
    </source>
</reference>
<name>A0A085MYL6_9BILA</name>
<dbReference type="AlphaFoldDB" id="A0A085MYL6"/>
<gene>
    <name evidence="2" type="ORF">M514_25547</name>
</gene>
<feature type="compositionally biased region" description="Basic and acidic residues" evidence="1">
    <location>
        <begin position="156"/>
        <end position="167"/>
    </location>
</feature>
<sequence>MLWVKPTIRPLHHVNQSACAELTNQDNQPCIEMVLFNRTFGSACAPQFSLGNFESADWLEDRVVVGSEVRTTYILTSDPITPGPPFQPISALEIGQSELGGAIAPKRSQGALTILTLRNTGIDAEERTKLVEKASLVQSNLFANHKKAKRSSQLTKLEENEKMPMHN</sequence>
<organism evidence="2">
    <name type="scientific">Trichuris suis</name>
    <name type="common">pig whipworm</name>
    <dbReference type="NCBI Taxonomy" id="68888"/>
    <lineage>
        <taxon>Eukaryota</taxon>
        <taxon>Metazoa</taxon>
        <taxon>Ecdysozoa</taxon>
        <taxon>Nematoda</taxon>
        <taxon>Enoplea</taxon>
        <taxon>Dorylaimia</taxon>
        <taxon>Trichinellida</taxon>
        <taxon>Trichuridae</taxon>
        <taxon>Trichuris</taxon>
    </lineage>
</organism>
<feature type="region of interest" description="Disordered" evidence="1">
    <location>
        <begin position="148"/>
        <end position="167"/>
    </location>
</feature>
<proteinExistence type="predicted"/>
<evidence type="ECO:0000313" key="2">
    <source>
        <dbReference type="EMBL" id="KFD62312.1"/>
    </source>
</evidence>
<accession>A0A085MYL6</accession>